<comment type="caution">
    <text evidence="2">The sequence shown here is derived from an EMBL/GenBank/DDBJ whole genome shotgun (WGS) entry which is preliminary data.</text>
</comment>
<accession>A0AAD2GAW8</accession>
<dbReference type="AlphaFoldDB" id="A0AAD2GAW8"/>
<reference evidence="2" key="1">
    <citation type="submission" date="2023-08" db="EMBL/GenBank/DDBJ databases">
        <authorList>
            <person name="Audoor S."/>
            <person name="Bilcke G."/>
        </authorList>
    </citation>
    <scope>NUCLEOTIDE SEQUENCE</scope>
</reference>
<evidence type="ECO:0000313" key="3">
    <source>
        <dbReference type="Proteomes" id="UP001295423"/>
    </source>
</evidence>
<dbReference type="EMBL" id="CAKOGP040002358">
    <property type="protein sequence ID" value="CAJ1968066.1"/>
    <property type="molecule type" value="Genomic_DNA"/>
</dbReference>
<feature type="chain" id="PRO_5041965333" evidence="1">
    <location>
        <begin position="21"/>
        <end position="220"/>
    </location>
</feature>
<proteinExistence type="predicted"/>
<name>A0AAD2GAW8_9STRA</name>
<organism evidence="2 3">
    <name type="scientific">Cylindrotheca closterium</name>
    <dbReference type="NCBI Taxonomy" id="2856"/>
    <lineage>
        <taxon>Eukaryota</taxon>
        <taxon>Sar</taxon>
        <taxon>Stramenopiles</taxon>
        <taxon>Ochrophyta</taxon>
        <taxon>Bacillariophyta</taxon>
        <taxon>Bacillariophyceae</taxon>
        <taxon>Bacillariophycidae</taxon>
        <taxon>Bacillariales</taxon>
        <taxon>Bacillariaceae</taxon>
        <taxon>Cylindrotheca</taxon>
    </lineage>
</organism>
<gene>
    <name evidence="2" type="ORF">CYCCA115_LOCUS23069</name>
</gene>
<evidence type="ECO:0000256" key="1">
    <source>
        <dbReference type="SAM" id="SignalP"/>
    </source>
</evidence>
<sequence>MRLLSSLLMILQSRTLRVIALSTIDSNSGQSTTATLPLRSRADSIESSDTAPVISMETLDRRRMLQGSFSGILMQVSAYCGLLSISSPLPSHAYTPDPDPLKESLYLICRVQEATCLQERYINKKLPPIKKMKLTLRLVDRSYRLLDQINYISKFMEAECVHVKVHLAKQVQSWCRSAFLLSQPCICCAHHTLNSLWIVCWQYAGMVATLIDDSRLIVWT</sequence>
<keyword evidence="3" id="KW-1185">Reference proteome</keyword>
<evidence type="ECO:0000313" key="2">
    <source>
        <dbReference type="EMBL" id="CAJ1968066.1"/>
    </source>
</evidence>
<dbReference type="Proteomes" id="UP001295423">
    <property type="component" value="Unassembled WGS sequence"/>
</dbReference>
<keyword evidence="1" id="KW-0732">Signal</keyword>
<protein>
    <submittedName>
        <fullName evidence="2">Uncharacterized protein</fullName>
    </submittedName>
</protein>
<feature type="signal peptide" evidence="1">
    <location>
        <begin position="1"/>
        <end position="20"/>
    </location>
</feature>